<keyword evidence="2" id="KW-1185">Reference proteome</keyword>
<sequence>MTQTLMDGSILLELATTYKENVILDVLISNKLSINYYFEVYCSFNEIVDIAHMVLKLAQNRYEELKPLVKNRPKTDSDISETKVMALKAKNKLLTDILKTYDSVKFVYKPSLSHLFDKVYLEFHVENSKIREGIRNEIEKILDDTQTFKNDQDTNKKGIILYSMCRMT</sequence>
<proteinExistence type="predicted"/>
<dbReference type="Proteomes" id="UP000031668">
    <property type="component" value="Unassembled WGS sequence"/>
</dbReference>
<dbReference type="AlphaFoldDB" id="A0A0C2N266"/>
<reference evidence="1 2" key="1">
    <citation type="journal article" date="2014" name="Genome Biol. Evol.">
        <title>The genome of the myxosporean Thelohanellus kitauei shows adaptations to nutrient acquisition within its fish host.</title>
        <authorList>
            <person name="Yang Y."/>
            <person name="Xiong J."/>
            <person name="Zhou Z."/>
            <person name="Huo F."/>
            <person name="Miao W."/>
            <person name="Ran C."/>
            <person name="Liu Y."/>
            <person name="Zhang J."/>
            <person name="Feng J."/>
            <person name="Wang M."/>
            <person name="Wang M."/>
            <person name="Wang L."/>
            <person name="Yao B."/>
        </authorList>
    </citation>
    <scope>NUCLEOTIDE SEQUENCE [LARGE SCALE GENOMIC DNA]</scope>
    <source>
        <strain evidence="1">Wuqing</strain>
    </source>
</reference>
<organism evidence="1 2">
    <name type="scientific">Thelohanellus kitauei</name>
    <name type="common">Myxosporean</name>
    <dbReference type="NCBI Taxonomy" id="669202"/>
    <lineage>
        <taxon>Eukaryota</taxon>
        <taxon>Metazoa</taxon>
        <taxon>Cnidaria</taxon>
        <taxon>Myxozoa</taxon>
        <taxon>Myxosporea</taxon>
        <taxon>Bivalvulida</taxon>
        <taxon>Platysporina</taxon>
        <taxon>Myxobolidae</taxon>
        <taxon>Thelohanellus</taxon>
    </lineage>
</organism>
<protein>
    <submittedName>
        <fullName evidence="1">Uncharacterized protein</fullName>
    </submittedName>
</protein>
<name>A0A0C2N266_THEKT</name>
<dbReference type="EMBL" id="JWZT01000707">
    <property type="protein sequence ID" value="KII73686.1"/>
    <property type="molecule type" value="Genomic_DNA"/>
</dbReference>
<gene>
    <name evidence="1" type="ORF">RF11_01892</name>
</gene>
<comment type="caution">
    <text evidence="1">The sequence shown here is derived from an EMBL/GenBank/DDBJ whole genome shotgun (WGS) entry which is preliminary data.</text>
</comment>
<evidence type="ECO:0000313" key="2">
    <source>
        <dbReference type="Proteomes" id="UP000031668"/>
    </source>
</evidence>
<evidence type="ECO:0000313" key="1">
    <source>
        <dbReference type="EMBL" id="KII73686.1"/>
    </source>
</evidence>
<accession>A0A0C2N266</accession>